<dbReference type="InterPro" id="IPR000428">
    <property type="entry name" value="Cu-bd"/>
</dbReference>
<protein>
    <recommendedName>
        <fullName evidence="2">Copper chaperone CopZ</fullName>
    </recommendedName>
</protein>
<dbReference type="RefSeq" id="WP_035346222.1">
    <property type="nucleotide sequence ID" value="NZ_BAUU01000026.1"/>
</dbReference>
<dbReference type="Pfam" id="PF00403">
    <property type="entry name" value="HMA"/>
    <property type="match status" value="1"/>
</dbReference>
<dbReference type="FunFam" id="3.30.70.100:FF:000001">
    <property type="entry name" value="ATPase copper transporting beta"/>
    <property type="match status" value="1"/>
</dbReference>
<dbReference type="GO" id="GO:0005737">
    <property type="term" value="C:cytoplasm"/>
    <property type="evidence" value="ECO:0007669"/>
    <property type="project" value="UniProtKB-SubCell"/>
</dbReference>
<dbReference type="SUPFAM" id="SSF55008">
    <property type="entry name" value="HMA, heavy metal-associated domain"/>
    <property type="match status" value="1"/>
</dbReference>
<keyword evidence="4" id="KW-0479">Metal-binding</keyword>
<evidence type="ECO:0000256" key="6">
    <source>
        <dbReference type="ARBA" id="ARBA00023186"/>
    </source>
</evidence>
<dbReference type="PROSITE" id="PS01047">
    <property type="entry name" value="HMA_1"/>
    <property type="match status" value="1"/>
</dbReference>
<dbReference type="STRING" id="1236971.JCM9152_3479"/>
<dbReference type="NCBIfam" id="TIGR00003">
    <property type="entry name" value="copper ion binding protein"/>
    <property type="match status" value="1"/>
</dbReference>
<keyword evidence="5" id="KW-0186">Copper</keyword>
<evidence type="ECO:0000256" key="2">
    <source>
        <dbReference type="ARBA" id="ARBA00015313"/>
    </source>
</evidence>
<dbReference type="AlphaFoldDB" id="W4QKX2"/>
<accession>W4QKX2</accession>
<evidence type="ECO:0000256" key="4">
    <source>
        <dbReference type="ARBA" id="ARBA00022723"/>
    </source>
</evidence>
<dbReference type="NCBIfam" id="NF033795">
    <property type="entry name" value="chaper_CopZ_Bs"/>
    <property type="match status" value="1"/>
</dbReference>
<proteinExistence type="predicted"/>
<keyword evidence="9" id="KW-1185">Reference proteome</keyword>
<evidence type="ECO:0000256" key="1">
    <source>
        <dbReference type="ARBA" id="ARBA00004496"/>
    </source>
</evidence>
<dbReference type="PANTHER" id="PTHR46594">
    <property type="entry name" value="P-TYPE CATION-TRANSPORTING ATPASE"/>
    <property type="match status" value="1"/>
</dbReference>
<gene>
    <name evidence="8" type="ORF">JCM9152_3479</name>
</gene>
<dbReference type="CDD" id="cd00371">
    <property type="entry name" value="HMA"/>
    <property type="match status" value="1"/>
</dbReference>
<dbReference type="EMBL" id="BAUU01000026">
    <property type="protein sequence ID" value="GAE31974.1"/>
    <property type="molecule type" value="Genomic_DNA"/>
</dbReference>
<evidence type="ECO:0000313" key="8">
    <source>
        <dbReference type="EMBL" id="GAE31974.1"/>
    </source>
</evidence>
<name>W4QKX2_9BACI</name>
<feature type="domain" description="HMA" evidence="7">
    <location>
        <begin position="2"/>
        <end position="68"/>
    </location>
</feature>
<evidence type="ECO:0000313" key="9">
    <source>
        <dbReference type="Proteomes" id="UP000018895"/>
    </source>
</evidence>
<evidence type="ECO:0000256" key="3">
    <source>
        <dbReference type="ARBA" id="ARBA00022490"/>
    </source>
</evidence>
<dbReference type="PROSITE" id="PS50846">
    <property type="entry name" value="HMA_2"/>
    <property type="match status" value="1"/>
</dbReference>
<dbReference type="OrthoDB" id="9813965at2"/>
<keyword evidence="3" id="KW-0963">Cytoplasm</keyword>
<dbReference type="InterPro" id="IPR006121">
    <property type="entry name" value="HMA_dom"/>
</dbReference>
<dbReference type="InterPro" id="IPR006122">
    <property type="entry name" value="HMA_Cu_ion-bd"/>
</dbReference>
<organism evidence="8 9">
    <name type="scientific">Halalkalibacter hemicellulosilyticusJCM 9152</name>
    <dbReference type="NCBI Taxonomy" id="1236971"/>
    <lineage>
        <taxon>Bacteria</taxon>
        <taxon>Bacillati</taxon>
        <taxon>Bacillota</taxon>
        <taxon>Bacilli</taxon>
        <taxon>Bacillales</taxon>
        <taxon>Bacillaceae</taxon>
        <taxon>Halalkalibacter</taxon>
    </lineage>
</organism>
<comment type="subcellular location">
    <subcellularLocation>
        <location evidence="1">Cytoplasm</location>
    </subcellularLocation>
</comment>
<dbReference type="PANTHER" id="PTHR46594:SF4">
    <property type="entry name" value="P-TYPE CATION-TRANSPORTING ATPASE"/>
    <property type="match status" value="1"/>
</dbReference>
<dbReference type="Proteomes" id="UP000018895">
    <property type="component" value="Unassembled WGS sequence"/>
</dbReference>
<sequence>MEQKTLSVKGMSCGHCVSSIKENVGELGGVSKVNVDLQRAKVAVQYDADQVTVDSIKEVIEEQGYDVEGIESANS</sequence>
<dbReference type="InterPro" id="IPR049740">
    <property type="entry name" value="CopZ"/>
</dbReference>
<evidence type="ECO:0000256" key="5">
    <source>
        <dbReference type="ARBA" id="ARBA00023008"/>
    </source>
</evidence>
<dbReference type="GO" id="GO:0006825">
    <property type="term" value="P:copper ion transport"/>
    <property type="evidence" value="ECO:0007669"/>
    <property type="project" value="InterPro"/>
</dbReference>
<dbReference type="InterPro" id="IPR017969">
    <property type="entry name" value="Heavy-metal-associated_CS"/>
</dbReference>
<keyword evidence="6" id="KW-0143">Chaperone</keyword>
<dbReference type="PRINTS" id="PR00944">
    <property type="entry name" value="CUEXPORT"/>
</dbReference>
<dbReference type="GO" id="GO:0005507">
    <property type="term" value="F:copper ion binding"/>
    <property type="evidence" value="ECO:0007669"/>
    <property type="project" value="InterPro"/>
</dbReference>
<dbReference type="Gene3D" id="3.30.70.100">
    <property type="match status" value="1"/>
</dbReference>
<evidence type="ECO:0000259" key="7">
    <source>
        <dbReference type="PROSITE" id="PS50846"/>
    </source>
</evidence>
<reference evidence="8" key="1">
    <citation type="journal article" date="2014" name="Genome Announc.">
        <title>Draft Genome Sequences of Three Alkaliphilic Bacillus Strains, Bacillus wakoensis JCM 9140T, Bacillus akibai JCM 9157T, and Bacillus hemicellulosilyticus JCM 9152T.</title>
        <authorList>
            <person name="Yuki M."/>
            <person name="Oshima K."/>
            <person name="Suda W."/>
            <person name="Oshida Y."/>
            <person name="Kitamura K."/>
            <person name="Iida T."/>
            <person name="Hattori M."/>
            <person name="Ohkuma M."/>
        </authorList>
    </citation>
    <scope>NUCLEOTIDE SEQUENCE [LARGE SCALE GENOMIC DNA]</scope>
    <source>
        <strain evidence="8">JCM 9152</strain>
    </source>
</reference>
<dbReference type="InterPro" id="IPR036163">
    <property type="entry name" value="HMA_dom_sf"/>
</dbReference>
<comment type="caution">
    <text evidence="8">The sequence shown here is derived from an EMBL/GenBank/DDBJ whole genome shotgun (WGS) entry which is preliminary data.</text>
</comment>